<proteinExistence type="predicted"/>
<comment type="caution">
    <text evidence="2">The sequence shown here is derived from an EMBL/GenBank/DDBJ whole genome shotgun (WGS) entry which is preliminary data.</text>
</comment>
<feature type="compositionally biased region" description="Basic and acidic residues" evidence="1">
    <location>
        <begin position="139"/>
        <end position="155"/>
    </location>
</feature>
<sequence>MFPWFPFVFPQESRSSNRRTREQIPEGAFIEVRVVSSPGSIGSSESSFKASETSESSRLQICYKMRSAEDVRTKANESILLPNSNSHSTELIDSRKACSSTIPRKPVDNLNAQFFCEKSTRQDDLKKNNIIERQSSLNDENKQETTNDENKESSKKVGGYTRPKTTIKIIHPPGGKSSLFW</sequence>
<dbReference type="Proteomes" id="UP000580250">
    <property type="component" value="Unassembled WGS sequence"/>
</dbReference>
<dbReference type="EMBL" id="CAJEWN010000030">
    <property type="protein sequence ID" value="CAD2142879.1"/>
    <property type="molecule type" value="Genomic_DNA"/>
</dbReference>
<name>A0A6V7U3R8_MELEN</name>
<evidence type="ECO:0000256" key="1">
    <source>
        <dbReference type="SAM" id="MobiDB-lite"/>
    </source>
</evidence>
<feature type="region of interest" description="Disordered" evidence="1">
    <location>
        <begin position="126"/>
        <end position="181"/>
    </location>
</feature>
<dbReference type="AlphaFoldDB" id="A0A6V7U3R8"/>
<reference evidence="2 3" key="1">
    <citation type="submission" date="2020-08" db="EMBL/GenBank/DDBJ databases">
        <authorList>
            <person name="Koutsovoulos G."/>
            <person name="Danchin GJ E."/>
        </authorList>
    </citation>
    <scope>NUCLEOTIDE SEQUENCE [LARGE SCALE GENOMIC DNA]</scope>
</reference>
<gene>
    <name evidence="2" type="ORF">MENT_LOCUS7384</name>
</gene>
<evidence type="ECO:0000313" key="2">
    <source>
        <dbReference type="EMBL" id="CAD2142879.1"/>
    </source>
</evidence>
<evidence type="ECO:0000313" key="3">
    <source>
        <dbReference type="Proteomes" id="UP000580250"/>
    </source>
</evidence>
<accession>A0A6V7U3R8</accession>
<protein>
    <submittedName>
        <fullName evidence="2">Uncharacterized protein</fullName>
    </submittedName>
</protein>
<organism evidence="2 3">
    <name type="scientific">Meloidogyne enterolobii</name>
    <name type="common">Root-knot nematode worm</name>
    <name type="synonym">Meloidogyne mayaguensis</name>
    <dbReference type="NCBI Taxonomy" id="390850"/>
    <lineage>
        <taxon>Eukaryota</taxon>
        <taxon>Metazoa</taxon>
        <taxon>Ecdysozoa</taxon>
        <taxon>Nematoda</taxon>
        <taxon>Chromadorea</taxon>
        <taxon>Rhabditida</taxon>
        <taxon>Tylenchina</taxon>
        <taxon>Tylenchomorpha</taxon>
        <taxon>Tylenchoidea</taxon>
        <taxon>Meloidogynidae</taxon>
        <taxon>Meloidogyninae</taxon>
        <taxon>Meloidogyne</taxon>
    </lineage>
</organism>